<dbReference type="InterPro" id="IPR013103">
    <property type="entry name" value="RVT_2"/>
</dbReference>
<comment type="caution">
    <text evidence="2">The sequence shown here is derived from an EMBL/GenBank/DDBJ whole genome shotgun (WGS) entry which is preliminary data.</text>
</comment>
<dbReference type="Pfam" id="PF07727">
    <property type="entry name" value="RVT_2"/>
    <property type="match status" value="1"/>
</dbReference>
<evidence type="ECO:0000313" key="2">
    <source>
        <dbReference type="EMBL" id="MCI33144.1"/>
    </source>
</evidence>
<protein>
    <submittedName>
        <fullName evidence="2">Retrovirus-related pol polyprotein from transposon tnt 1-94</fullName>
    </submittedName>
</protein>
<dbReference type="PANTHER" id="PTHR43383:SF2">
    <property type="entry name" value="AMIDOHYDROLASE 2 FAMILY PROTEIN"/>
    <property type="match status" value="1"/>
</dbReference>
<organism evidence="2 3">
    <name type="scientific">Trifolium medium</name>
    <dbReference type="NCBI Taxonomy" id="97028"/>
    <lineage>
        <taxon>Eukaryota</taxon>
        <taxon>Viridiplantae</taxon>
        <taxon>Streptophyta</taxon>
        <taxon>Embryophyta</taxon>
        <taxon>Tracheophyta</taxon>
        <taxon>Spermatophyta</taxon>
        <taxon>Magnoliopsida</taxon>
        <taxon>eudicotyledons</taxon>
        <taxon>Gunneridae</taxon>
        <taxon>Pentapetalae</taxon>
        <taxon>rosids</taxon>
        <taxon>fabids</taxon>
        <taxon>Fabales</taxon>
        <taxon>Fabaceae</taxon>
        <taxon>Papilionoideae</taxon>
        <taxon>50 kb inversion clade</taxon>
        <taxon>NPAAA clade</taxon>
        <taxon>Hologalegina</taxon>
        <taxon>IRL clade</taxon>
        <taxon>Trifolieae</taxon>
        <taxon>Trifolium</taxon>
    </lineage>
</organism>
<sequence length="116" mass="13356">GFTQEYGIDYEETFAPVARIISVRTLFAIAATLKWRLTQMDVKNAFLNGDLEEEVYMRPPPGYTCPENKVCRLRKALYDLKQAPRAWFAKFHKTITRLSFSSSAHDSALFTRKTTT</sequence>
<dbReference type="SUPFAM" id="SSF56672">
    <property type="entry name" value="DNA/RNA polymerases"/>
    <property type="match status" value="1"/>
</dbReference>
<dbReference type="EMBL" id="LXQA010201838">
    <property type="protein sequence ID" value="MCI33144.1"/>
    <property type="molecule type" value="Genomic_DNA"/>
</dbReference>
<evidence type="ECO:0000313" key="3">
    <source>
        <dbReference type="Proteomes" id="UP000265520"/>
    </source>
</evidence>
<dbReference type="AlphaFoldDB" id="A0A392RAU1"/>
<name>A0A392RAU1_9FABA</name>
<evidence type="ECO:0000259" key="1">
    <source>
        <dbReference type="Pfam" id="PF07727"/>
    </source>
</evidence>
<dbReference type="Proteomes" id="UP000265520">
    <property type="component" value="Unassembled WGS sequence"/>
</dbReference>
<accession>A0A392RAU1</accession>
<reference evidence="2 3" key="1">
    <citation type="journal article" date="2018" name="Front. Plant Sci.">
        <title>Red Clover (Trifolium pratense) and Zigzag Clover (T. medium) - A Picture of Genomic Similarities and Differences.</title>
        <authorList>
            <person name="Dluhosova J."/>
            <person name="Istvanek J."/>
            <person name="Nedelnik J."/>
            <person name="Repkova J."/>
        </authorList>
    </citation>
    <scope>NUCLEOTIDE SEQUENCE [LARGE SCALE GENOMIC DNA]</scope>
    <source>
        <strain evidence="3">cv. 10/8</strain>
        <tissue evidence="2">Leaf</tissue>
    </source>
</reference>
<dbReference type="InterPro" id="IPR043502">
    <property type="entry name" value="DNA/RNA_pol_sf"/>
</dbReference>
<feature type="non-terminal residue" evidence="2">
    <location>
        <position position="116"/>
    </location>
</feature>
<proteinExistence type="predicted"/>
<dbReference type="PANTHER" id="PTHR43383">
    <property type="entry name" value="NODULIN 6"/>
    <property type="match status" value="1"/>
</dbReference>
<feature type="non-terminal residue" evidence="2">
    <location>
        <position position="1"/>
    </location>
</feature>
<keyword evidence="3" id="KW-1185">Reference proteome</keyword>
<feature type="domain" description="Reverse transcriptase Ty1/copia-type" evidence="1">
    <location>
        <begin position="1"/>
        <end position="113"/>
    </location>
</feature>